<gene>
    <name evidence="1" type="primary">hpnC</name>
    <name evidence="1" type="ORF">RF679_10880</name>
</gene>
<dbReference type="GO" id="GO:0051996">
    <property type="term" value="F:squalene synthase [NAD(P)H] activity"/>
    <property type="evidence" value="ECO:0007669"/>
    <property type="project" value="UniProtKB-EC"/>
</dbReference>
<dbReference type="EMBL" id="CP133720">
    <property type="protein sequence ID" value="WMW79153.1"/>
    <property type="molecule type" value="Genomic_DNA"/>
</dbReference>
<evidence type="ECO:0000313" key="1">
    <source>
        <dbReference type="EMBL" id="WMW79153.1"/>
    </source>
</evidence>
<organism evidence="1 2">
    <name type="scientific">Undibacterium cyanobacteriorum</name>
    <dbReference type="NCBI Taxonomy" id="3073561"/>
    <lineage>
        <taxon>Bacteria</taxon>
        <taxon>Pseudomonadati</taxon>
        <taxon>Pseudomonadota</taxon>
        <taxon>Betaproteobacteria</taxon>
        <taxon>Burkholderiales</taxon>
        <taxon>Oxalobacteraceae</taxon>
        <taxon>Undibacterium</taxon>
    </lineage>
</organism>
<reference evidence="1" key="1">
    <citation type="submission" date="2023-09" db="EMBL/GenBank/DDBJ databases">
        <title>Undibacterium sp. 20NA77.5 isolated from freshwater.</title>
        <authorList>
            <person name="Le V."/>
            <person name="Ko S.-R."/>
            <person name="Ahn C.-Y."/>
            <person name="Oh H.-M."/>
        </authorList>
    </citation>
    <scope>NUCLEOTIDE SEQUENCE</scope>
    <source>
        <strain evidence="1">20NA77.5</strain>
    </source>
</reference>
<protein>
    <submittedName>
        <fullName evidence="1">Squalene synthase HpnC</fullName>
        <ecNumber evidence="1">2.5.1.21</ecNumber>
    </submittedName>
</protein>
<dbReference type="SFLD" id="SFLDG01018">
    <property type="entry name" value="Squalene/Phytoene_Synthase_Lik"/>
    <property type="match status" value="1"/>
</dbReference>
<sequence length="269" mass="31069">MTIDHYENFPVASFLLPAELRPAVRTIYAFARSADDFADEGELEDSERLALLKNYEEEIKKIESALPSQRALFIDLRSIIEKHQIPTSLFLDLLSAFKQDITIKQYGSFDTLLDYCRRSANPVGRIMLHLFNEASEIHIAQSDDICTALQLINFWQDVELDLAKGRVYLPQEDLDQFEISNLAQEALANSSKWRQLMQFEIDRARDLMLRGAPLAKDLPGRFGIELRMVVQGGLRILQKIEDVQYDVFKKRPTLKKWDGAIMMWHSLTM</sequence>
<proteinExistence type="predicted"/>
<dbReference type="NCBIfam" id="TIGR03464">
    <property type="entry name" value="HpnC"/>
    <property type="match status" value="1"/>
</dbReference>
<dbReference type="RefSeq" id="WP_309480653.1">
    <property type="nucleotide sequence ID" value="NZ_CP133720.1"/>
</dbReference>
<evidence type="ECO:0000313" key="2">
    <source>
        <dbReference type="Proteomes" id="UP001181355"/>
    </source>
</evidence>
<dbReference type="SFLD" id="SFLDG01212">
    <property type="entry name" value="Phytoene_synthase_like"/>
    <property type="match status" value="1"/>
</dbReference>
<keyword evidence="1" id="KW-0808">Transferase</keyword>
<dbReference type="Proteomes" id="UP001181355">
    <property type="component" value="Chromosome"/>
</dbReference>
<dbReference type="InterPro" id="IPR002060">
    <property type="entry name" value="Squ/phyt_synthse"/>
</dbReference>
<dbReference type="CDD" id="cd00683">
    <property type="entry name" value="Trans_IPPS_HH"/>
    <property type="match status" value="1"/>
</dbReference>
<dbReference type="EC" id="2.5.1.21" evidence="1"/>
<dbReference type="InterPro" id="IPR044843">
    <property type="entry name" value="Trans_IPPS_bact-type"/>
</dbReference>
<dbReference type="InterPro" id="IPR033904">
    <property type="entry name" value="Trans_IPPS_HH"/>
</dbReference>
<dbReference type="Gene3D" id="1.10.600.10">
    <property type="entry name" value="Farnesyl Diphosphate Synthase"/>
    <property type="match status" value="1"/>
</dbReference>
<accession>A0ABY9RE58</accession>
<dbReference type="SUPFAM" id="SSF48576">
    <property type="entry name" value="Terpenoid synthases"/>
    <property type="match status" value="1"/>
</dbReference>
<name>A0ABY9RE58_9BURK</name>
<dbReference type="PANTHER" id="PTHR31480">
    <property type="entry name" value="BIFUNCTIONAL LYCOPENE CYCLASE/PHYTOENE SYNTHASE"/>
    <property type="match status" value="1"/>
</dbReference>
<dbReference type="InterPro" id="IPR008949">
    <property type="entry name" value="Isoprenoid_synthase_dom_sf"/>
</dbReference>
<keyword evidence="2" id="KW-1185">Reference proteome</keyword>
<dbReference type="InterPro" id="IPR017827">
    <property type="entry name" value="HSQ_synthase_HpnC"/>
</dbReference>
<dbReference type="Pfam" id="PF00494">
    <property type="entry name" value="SQS_PSY"/>
    <property type="match status" value="1"/>
</dbReference>
<dbReference type="SFLD" id="SFLDS00005">
    <property type="entry name" value="Isoprenoid_Synthase_Type_I"/>
    <property type="match status" value="1"/>
</dbReference>